<feature type="compositionally biased region" description="Low complexity" evidence="1">
    <location>
        <begin position="155"/>
        <end position="171"/>
    </location>
</feature>
<evidence type="ECO:0000313" key="3">
    <source>
        <dbReference type="Proteomes" id="UP000821866"/>
    </source>
</evidence>
<accession>A0A9J6CZA5</accession>
<dbReference type="VEuPathDB" id="VectorBase:LOC119185428"/>
<evidence type="ECO:0000313" key="2">
    <source>
        <dbReference type="EMBL" id="KAH7964039.1"/>
    </source>
</evidence>
<reference evidence="2" key="1">
    <citation type="journal article" date="2020" name="Cell">
        <title>Large-Scale Comparative Analyses of Tick Genomes Elucidate Their Genetic Diversity and Vector Capacities.</title>
        <authorList>
            <consortium name="Tick Genome and Microbiome Consortium (TIGMIC)"/>
            <person name="Jia N."/>
            <person name="Wang J."/>
            <person name="Shi W."/>
            <person name="Du L."/>
            <person name="Sun Y."/>
            <person name="Zhan W."/>
            <person name="Jiang J.F."/>
            <person name="Wang Q."/>
            <person name="Zhang B."/>
            <person name="Ji P."/>
            <person name="Bell-Sakyi L."/>
            <person name="Cui X.M."/>
            <person name="Yuan T.T."/>
            <person name="Jiang B.G."/>
            <person name="Yang W.F."/>
            <person name="Lam T.T."/>
            <person name="Chang Q.C."/>
            <person name="Ding S.J."/>
            <person name="Wang X.J."/>
            <person name="Zhu J.G."/>
            <person name="Ruan X.D."/>
            <person name="Zhao L."/>
            <person name="Wei J.T."/>
            <person name="Ye R.Z."/>
            <person name="Que T.C."/>
            <person name="Du C.H."/>
            <person name="Zhou Y.H."/>
            <person name="Cheng J.X."/>
            <person name="Dai P.F."/>
            <person name="Guo W.B."/>
            <person name="Han X.H."/>
            <person name="Huang E.J."/>
            <person name="Li L.F."/>
            <person name="Wei W."/>
            <person name="Gao Y.C."/>
            <person name="Liu J.Z."/>
            <person name="Shao H.Z."/>
            <person name="Wang X."/>
            <person name="Wang C.C."/>
            <person name="Yang T.C."/>
            <person name="Huo Q.B."/>
            <person name="Li W."/>
            <person name="Chen H.Y."/>
            <person name="Chen S.E."/>
            <person name="Zhou L.G."/>
            <person name="Ni X.B."/>
            <person name="Tian J.H."/>
            <person name="Sheng Y."/>
            <person name="Liu T."/>
            <person name="Pan Y.S."/>
            <person name="Xia L.Y."/>
            <person name="Li J."/>
            <person name="Zhao F."/>
            <person name="Cao W.C."/>
        </authorList>
    </citation>
    <scope>NUCLEOTIDE SEQUENCE</scope>
    <source>
        <strain evidence="2">Rmic-2018</strain>
    </source>
</reference>
<evidence type="ECO:0000256" key="1">
    <source>
        <dbReference type="SAM" id="MobiDB-lite"/>
    </source>
</evidence>
<keyword evidence="3" id="KW-1185">Reference proteome</keyword>
<proteinExistence type="predicted"/>
<gene>
    <name evidence="2" type="ORF">HPB51_027721</name>
</gene>
<organism evidence="2 3">
    <name type="scientific">Rhipicephalus microplus</name>
    <name type="common">Cattle tick</name>
    <name type="synonym">Boophilus microplus</name>
    <dbReference type="NCBI Taxonomy" id="6941"/>
    <lineage>
        <taxon>Eukaryota</taxon>
        <taxon>Metazoa</taxon>
        <taxon>Ecdysozoa</taxon>
        <taxon>Arthropoda</taxon>
        <taxon>Chelicerata</taxon>
        <taxon>Arachnida</taxon>
        <taxon>Acari</taxon>
        <taxon>Parasitiformes</taxon>
        <taxon>Ixodida</taxon>
        <taxon>Ixodoidea</taxon>
        <taxon>Ixodidae</taxon>
        <taxon>Rhipicephalinae</taxon>
        <taxon>Rhipicephalus</taxon>
        <taxon>Boophilus</taxon>
    </lineage>
</organism>
<sequence>MAACSCCIQRLHSDQVDVSGYLDARVTGYRFDDLPLPSPGHLLARKPSPCKPTSTMSSIVACVLITACVMRLVLHVTDKGTCSAQVCSRFEPEQSHANASQAFATMSRLKRNSEPAFYTTALQAKTKNRRLPYVSLPERLKCSSSCPRLHEWDSFSGSSSSSDRSSSPDLDAPVTSTNAESKDKGGSGNAHGGTASAELRSQAQRTSARVLKQERRPLRLDNGKKSKESSIEPAGLR</sequence>
<feature type="region of interest" description="Disordered" evidence="1">
    <location>
        <begin position="155"/>
        <end position="237"/>
    </location>
</feature>
<reference evidence="2" key="2">
    <citation type="submission" date="2021-09" db="EMBL/GenBank/DDBJ databases">
        <authorList>
            <person name="Jia N."/>
            <person name="Wang J."/>
            <person name="Shi W."/>
            <person name="Du L."/>
            <person name="Sun Y."/>
            <person name="Zhan W."/>
            <person name="Jiang J."/>
            <person name="Wang Q."/>
            <person name="Zhang B."/>
            <person name="Ji P."/>
            <person name="Sakyi L.B."/>
            <person name="Cui X."/>
            <person name="Yuan T."/>
            <person name="Jiang B."/>
            <person name="Yang W."/>
            <person name="Lam T.T.-Y."/>
            <person name="Chang Q."/>
            <person name="Ding S."/>
            <person name="Wang X."/>
            <person name="Zhu J."/>
            <person name="Ruan X."/>
            <person name="Zhao L."/>
            <person name="Wei J."/>
            <person name="Que T."/>
            <person name="Du C."/>
            <person name="Cheng J."/>
            <person name="Dai P."/>
            <person name="Han X."/>
            <person name="Huang E."/>
            <person name="Gao Y."/>
            <person name="Liu J."/>
            <person name="Shao H."/>
            <person name="Ye R."/>
            <person name="Li L."/>
            <person name="Wei W."/>
            <person name="Wang X."/>
            <person name="Wang C."/>
            <person name="Huo Q."/>
            <person name="Li W."/>
            <person name="Guo W."/>
            <person name="Chen H."/>
            <person name="Chen S."/>
            <person name="Zhou L."/>
            <person name="Zhou L."/>
            <person name="Ni X."/>
            <person name="Tian J."/>
            <person name="Zhou Y."/>
            <person name="Sheng Y."/>
            <person name="Liu T."/>
            <person name="Pan Y."/>
            <person name="Xia L."/>
            <person name="Li J."/>
            <person name="Zhao F."/>
            <person name="Cao W."/>
        </authorList>
    </citation>
    <scope>NUCLEOTIDE SEQUENCE</scope>
    <source>
        <strain evidence="2">Rmic-2018</strain>
        <tissue evidence="2">Larvae</tissue>
    </source>
</reference>
<protein>
    <submittedName>
        <fullName evidence="2">Uncharacterized protein</fullName>
    </submittedName>
</protein>
<dbReference type="EMBL" id="JABSTU010004313">
    <property type="protein sequence ID" value="KAH7964039.1"/>
    <property type="molecule type" value="Genomic_DNA"/>
</dbReference>
<dbReference type="AlphaFoldDB" id="A0A9J6CZA5"/>
<dbReference type="Proteomes" id="UP000821866">
    <property type="component" value="Unassembled WGS sequence"/>
</dbReference>
<feature type="compositionally biased region" description="Basic and acidic residues" evidence="1">
    <location>
        <begin position="211"/>
        <end position="230"/>
    </location>
</feature>
<comment type="caution">
    <text evidence="2">The sequence shown here is derived from an EMBL/GenBank/DDBJ whole genome shotgun (WGS) entry which is preliminary data.</text>
</comment>
<name>A0A9J6CZA5_RHIMP</name>